<gene>
    <name evidence="2" type="ORF">PGQ11_014079</name>
</gene>
<dbReference type="CDD" id="cd05325">
    <property type="entry name" value="carb_red_sniffer_like_SDR_c"/>
    <property type="match status" value="1"/>
</dbReference>
<protein>
    <submittedName>
        <fullName evidence="2">NAD(P)-binding protein</fullName>
    </submittedName>
</protein>
<organism evidence="2 3">
    <name type="scientific">Apiospora arundinis</name>
    <dbReference type="NCBI Taxonomy" id="335852"/>
    <lineage>
        <taxon>Eukaryota</taxon>
        <taxon>Fungi</taxon>
        <taxon>Dikarya</taxon>
        <taxon>Ascomycota</taxon>
        <taxon>Pezizomycotina</taxon>
        <taxon>Sordariomycetes</taxon>
        <taxon>Xylariomycetidae</taxon>
        <taxon>Amphisphaeriales</taxon>
        <taxon>Apiosporaceae</taxon>
        <taxon>Apiospora</taxon>
    </lineage>
</organism>
<name>A0ABR2HR90_9PEZI</name>
<dbReference type="PRINTS" id="PR00081">
    <property type="entry name" value="GDHRDH"/>
</dbReference>
<dbReference type="Pfam" id="PF00106">
    <property type="entry name" value="adh_short"/>
    <property type="match status" value="1"/>
</dbReference>
<comment type="similarity">
    <text evidence="1">Belongs to the short-chain dehydrogenases/reductases (SDR) family.</text>
</comment>
<comment type="caution">
    <text evidence="2">The sequence shown here is derived from an EMBL/GenBank/DDBJ whole genome shotgun (WGS) entry which is preliminary data.</text>
</comment>
<dbReference type="SUPFAM" id="SSF51735">
    <property type="entry name" value="NAD(P)-binding Rossmann-fold domains"/>
    <property type="match status" value="1"/>
</dbReference>
<dbReference type="InterPro" id="IPR052184">
    <property type="entry name" value="SDR_enzymes"/>
</dbReference>
<dbReference type="Gene3D" id="3.40.50.720">
    <property type="entry name" value="NAD(P)-binding Rossmann-like Domain"/>
    <property type="match status" value="1"/>
</dbReference>
<reference evidence="2 3" key="1">
    <citation type="journal article" date="2024" name="IMA Fungus">
        <title>Apiospora arundinis, a panoply of carbohydrate-active enzymes and secondary metabolites.</title>
        <authorList>
            <person name="Sorensen T."/>
            <person name="Petersen C."/>
            <person name="Muurmann A.T."/>
            <person name="Christiansen J.V."/>
            <person name="Brundto M.L."/>
            <person name="Overgaard C.K."/>
            <person name="Boysen A.T."/>
            <person name="Wollenberg R.D."/>
            <person name="Larsen T.O."/>
            <person name="Sorensen J.L."/>
            <person name="Nielsen K.L."/>
            <person name="Sondergaard T.E."/>
        </authorList>
    </citation>
    <scope>NUCLEOTIDE SEQUENCE [LARGE SCALE GENOMIC DNA]</scope>
    <source>
        <strain evidence="2 3">AAU 773</strain>
    </source>
</reference>
<dbReference type="PANTHER" id="PTHR45458:SF1">
    <property type="entry name" value="SHORT CHAIN DEHYDROGENASE"/>
    <property type="match status" value="1"/>
</dbReference>
<sequence>MPVYVVTGARGGIGLEYVRQLTADPSNTVITTVRDTSANISDLQAVMAKSEGRGHIVQCDVSSEASIATLAQSIPPILSGDEKIDVLVNNAGIQQSEGQTGLNLDGASLLAHMTTNVVGPAKVTQTLLPYLREGSAIIANISSGLGSLALLSDGTIEPDMTPYSISKCALNMLMVHQAHQLKGKAIVVCVDPGHVKTAMGGPEAPVEAKDSARSVLKVLSGLKAEDSGKFFHPDGANAPF</sequence>
<dbReference type="InterPro" id="IPR002347">
    <property type="entry name" value="SDR_fam"/>
</dbReference>
<evidence type="ECO:0000313" key="2">
    <source>
        <dbReference type="EMBL" id="KAK8851600.1"/>
    </source>
</evidence>
<dbReference type="PANTHER" id="PTHR45458">
    <property type="entry name" value="SHORT-CHAIN DEHYDROGENASE/REDUCTASE SDR"/>
    <property type="match status" value="1"/>
</dbReference>
<evidence type="ECO:0000313" key="3">
    <source>
        <dbReference type="Proteomes" id="UP001390339"/>
    </source>
</evidence>
<dbReference type="InterPro" id="IPR036291">
    <property type="entry name" value="NAD(P)-bd_dom_sf"/>
</dbReference>
<dbReference type="Proteomes" id="UP001390339">
    <property type="component" value="Unassembled WGS sequence"/>
</dbReference>
<dbReference type="PRINTS" id="PR00080">
    <property type="entry name" value="SDRFAMILY"/>
</dbReference>
<keyword evidence="3" id="KW-1185">Reference proteome</keyword>
<evidence type="ECO:0000256" key="1">
    <source>
        <dbReference type="RuleBase" id="RU000363"/>
    </source>
</evidence>
<accession>A0ABR2HR90</accession>
<dbReference type="EMBL" id="JAPCWZ010000009">
    <property type="protein sequence ID" value="KAK8851600.1"/>
    <property type="molecule type" value="Genomic_DNA"/>
</dbReference>
<proteinExistence type="inferred from homology"/>